<evidence type="ECO:0000256" key="1">
    <source>
        <dbReference type="ARBA" id="ARBA00004170"/>
    </source>
</evidence>
<evidence type="ECO:0000313" key="17">
    <source>
        <dbReference type="Proteomes" id="UP000678513"/>
    </source>
</evidence>
<reference evidence="16 17" key="1">
    <citation type="submission" date="2021-03" db="EMBL/GenBank/DDBJ databases">
        <title>Human Oral Microbial Genomes.</title>
        <authorList>
            <person name="Johnston C.D."/>
            <person name="Chen T."/>
            <person name="Dewhirst F.E."/>
        </authorList>
    </citation>
    <scope>NUCLEOTIDE SEQUENCE [LARGE SCALE GENOMIC DNA]</scope>
    <source>
        <strain evidence="16 17">DSMZ 100122</strain>
    </source>
</reference>
<comment type="similarity">
    <text evidence="2 12">Belongs to the SecA family.</text>
</comment>
<dbReference type="RefSeq" id="WP_212323618.1">
    <property type="nucleotide sequence ID" value="NZ_AP024463.1"/>
</dbReference>
<dbReference type="PANTHER" id="PTHR30612">
    <property type="entry name" value="SECA INNER MEMBRANE COMPONENT OF SEC PROTEIN SECRETION SYSTEM"/>
    <property type="match status" value="1"/>
</dbReference>
<dbReference type="InterPro" id="IPR027417">
    <property type="entry name" value="P-loop_NTPase"/>
</dbReference>
<evidence type="ECO:0000313" key="16">
    <source>
        <dbReference type="EMBL" id="QUC08108.1"/>
    </source>
</evidence>
<evidence type="ECO:0000259" key="13">
    <source>
        <dbReference type="PROSITE" id="PS51192"/>
    </source>
</evidence>
<dbReference type="InterPro" id="IPR026389">
    <property type="entry name" value="SecA_Actinobact-type"/>
</dbReference>
<proteinExistence type="inferred from homology"/>
<dbReference type="InterPro" id="IPR014018">
    <property type="entry name" value="SecA_motor_DEAD"/>
</dbReference>
<evidence type="ECO:0000256" key="4">
    <source>
        <dbReference type="ARBA" id="ARBA00022475"/>
    </source>
</evidence>
<dbReference type="InterPro" id="IPR036670">
    <property type="entry name" value="SecA_X-link_sf"/>
</dbReference>
<dbReference type="CDD" id="cd18803">
    <property type="entry name" value="SF2_C_secA"/>
    <property type="match status" value="1"/>
</dbReference>
<dbReference type="InterPro" id="IPR011116">
    <property type="entry name" value="SecA_Wing/Scaffold"/>
</dbReference>
<name>A0ABX7Y6I8_9ACTN</name>
<dbReference type="Gene3D" id="1.10.3060.10">
    <property type="entry name" value="Helical scaffold and wing domains of SecA"/>
    <property type="match status" value="1"/>
</dbReference>
<accession>A0ABX7Y6I8</accession>
<evidence type="ECO:0000256" key="8">
    <source>
        <dbReference type="ARBA" id="ARBA00022927"/>
    </source>
</evidence>
<feature type="domain" description="SecA family profile" evidence="15">
    <location>
        <begin position="1"/>
        <end position="556"/>
    </location>
</feature>
<dbReference type="CDD" id="cd17928">
    <property type="entry name" value="DEXDc_SecA"/>
    <property type="match status" value="1"/>
</dbReference>
<dbReference type="InterPro" id="IPR014001">
    <property type="entry name" value="Helicase_ATP-bd"/>
</dbReference>
<keyword evidence="6 12" id="KW-0547">Nucleotide-binding</keyword>
<keyword evidence="8 12" id="KW-0653">Protein transport</keyword>
<feature type="binding site" evidence="12">
    <location>
        <position position="75"/>
    </location>
    <ligand>
        <name>ATP</name>
        <dbReference type="ChEBI" id="CHEBI:30616"/>
    </ligand>
</feature>
<dbReference type="SUPFAM" id="SSF81886">
    <property type="entry name" value="Helical scaffold and wing domains of SecA"/>
    <property type="match status" value="1"/>
</dbReference>
<feature type="binding site" evidence="12">
    <location>
        <begin position="93"/>
        <end position="97"/>
    </location>
    <ligand>
        <name>ATP</name>
        <dbReference type="ChEBI" id="CHEBI:30616"/>
    </ligand>
</feature>
<dbReference type="InterPro" id="IPR044722">
    <property type="entry name" value="SecA_SF2_C"/>
</dbReference>
<keyword evidence="9 12" id="KW-1278">Translocase</keyword>
<dbReference type="InterPro" id="IPR011130">
    <property type="entry name" value="SecA_preprotein_X-link_dom"/>
</dbReference>
<dbReference type="Pfam" id="PF21090">
    <property type="entry name" value="P-loop_SecA"/>
    <property type="match status" value="1"/>
</dbReference>
<dbReference type="InterPro" id="IPR000185">
    <property type="entry name" value="SecA"/>
</dbReference>
<evidence type="ECO:0000256" key="10">
    <source>
        <dbReference type="ARBA" id="ARBA00023010"/>
    </source>
</evidence>
<dbReference type="HAMAP" id="MF_01382">
    <property type="entry name" value="SecA"/>
    <property type="match status" value="1"/>
</dbReference>
<evidence type="ECO:0000259" key="15">
    <source>
        <dbReference type="PROSITE" id="PS51196"/>
    </source>
</evidence>
<dbReference type="SMART" id="SM00957">
    <property type="entry name" value="SecA_DEAD"/>
    <property type="match status" value="1"/>
</dbReference>
<keyword evidence="11 12" id="KW-0472">Membrane</keyword>
<keyword evidence="5 12" id="KW-0963">Cytoplasm</keyword>
<dbReference type="PANTHER" id="PTHR30612:SF0">
    <property type="entry name" value="CHLOROPLAST PROTEIN-TRANSPORTING ATPASE"/>
    <property type="match status" value="1"/>
</dbReference>
<dbReference type="InterPro" id="IPR011115">
    <property type="entry name" value="SecA_DEAD"/>
</dbReference>
<dbReference type="EMBL" id="CP072384">
    <property type="protein sequence ID" value="QUC08108.1"/>
    <property type="molecule type" value="Genomic_DNA"/>
</dbReference>
<gene>
    <name evidence="16" type="primary">secA2</name>
    <name evidence="12" type="synonym">secA</name>
    <name evidence="16" type="ORF">J5A65_14580</name>
</gene>
<dbReference type="SUPFAM" id="SSF81767">
    <property type="entry name" value="Pre-protein crosslinking domain of SecA"/>
    <property type="match status" value="1"/>
</dbReference>
<dbReference type="Gene3D" id="3.40.50.300">
    <property type="entry name" value="P-loop containing nucleotide triphosphate hydrolases"/>
    <property type="match status" value="2"/>
</dbReference>
<dbReference type="Pfam" id="PF07517">
    <property type="entry name" value="SecA_DEAD"/>
    <property type="match status" value="1"/>
</dbReference>
<dbReference type="PROSITE" id="PS51192">
    <property type="entry name" value="HELICASE_ATP_BIND_1"/>
    <property type="match status" value="1"/>
</dbReference>
<dbReference type="Proteomes" id="UP000678513">
    <property type="component" value="Chromosome"/>
</dbReference>
<dbReference type="NCBIfam" id="TIGR04221">
    <property type="entry name" value="SecA2_Mycobac"/>
    <property type="match status" value="1"/>
</dbReference>
<feature type="domain" description="Helicase C-terminal" evidence="14">
    <location>
        <begin position="403"/>
        <end position="563"/>
    </location>
</feature>
<dbReference type="PROSITE" id="PS51194">
    <property type="entry name" value="HELICASE_CTER"/>
    <property type="match status" value="1"/>
</dbReference>
<dbReference type="PROSITE" id="PS51196">
    <property type="entry name" value="SECA_MOTOR_DEAD"/>
    <property type="match status" value="1"/>
</dbReference>
<comment type="function">
    <text evidence="12">Part of the Sec protein translocase complex. Interacts with the SecYEG preprotein conducting channel. Has a central role in coupling the hydrolysis of ATP to the transfer of proteins into and across the cell membrane, serving as an ATP-driven molecular motor driving the stepwise translocation of polypeptide chains across the membrane.</text>
</comment>
<protein>
    <recommendedName>
        <fullName evidence="12">Protein translocase subunit SecA</fullName>
        <ecNumber evidence="12">7.4.2.8</ecNumber>
    </recommendedName>
</protein>
<dbReference type="InterPro" id="IPR001650">
    <property type="entry name" value="Helicase_C-like"/>
</dbReference>
<evidence type="ECO:0000256" key="5">
    <source>
        <dbReference type="ARBA" id="ARBA00022490"/>
    </source>
</evidence>
<feature type="domain" description="Helicase ATP-binding" evidence="13">
    <location>
        <begin position="77"/>
        <end position="382"/>
    </location>
</feature>
<evidence type="ECO:0000256" key="11">
    <source>
        <dbReference type="ARBA" id="ARBA00023136"/>
    </source>
</evidence>
<dbReference type="Pfam" id="PF07516">
    <property type="entry name" value="SecA_SW"/>
    <property type="match status" value="1"/>
</dbReference>
<dbReference type="PRINTS" id="PR00906">
    <property type="entry name" value="SECA"/>
</dbReference>
<keyword evidence="3 12" id="KW-0813">Transport</keyword>
<evidence type="ECO:0000256" key="6">
    <source>
        <dbReference type="ARBA" id="ARBA00022741"/>
    </source>
</evidence>
<comment type="catalytic activity">
    <reaction evidence="12">
        <text>ATP + H2O + cellular proteinSide 1 = ADP + phosphate + cellular proteinSide 2.</text>
        <dbReference type="EC" id="7.4.2.8"/>
    </reaction>
</comment>
<dbReference type="SMART" id="SM00958">
    <property type="entry name" value="SecA_PP_bind"/>
    <property type="match status" value="1"/>
</dbReference>
<dbReference type="SUPFAM" id="SSF52540">
    <property type="entry name" value="P-loop containing nucleoside triphosphate hydrolases"/>
    <property type="match status" value="2"/>
</dbReference>
<keyword evidence="7 12" id="KW-0067">ATP-binding</keyword>
<evidence type="ECO:0000256" key="3">
    <source>
        <dbReference type="ARBA" id="ARBA00022448"/>
    </source>
</evidence>
<evidence type="ECO:0000259" key="14">
    <source>
        <dbReference type="PROSITE" id="PS51194"/>
    </source>
</evidence>
<comment type="subunit">
    <text evidence="12">Monomer and homodimer. Part of the essential Sec protein translocation apparatus which comprises SecA, SecYEG and auxiliary proteins SecDF. Other proteins may also be involved.</text>
</comment>
<keyword evidence="10 12" id="KW-0811">Translocation</keyword>
<evidence type="ECO:0000256" key="12">
    <source>
        <dbReference type="HAMAP-Rule" id="MF_01382"/>
    </source>
</evidence>
<keyword evidence="17" id="KW-1185">Reference proteome</keyword>
<organism evidence="16 17">
    <name type="scientific">Arachnia rubra</name>
    <dbReference type="NCBI Taxonomy" id="1547448"/>
    <lineage>
        <taxon>Bacteria</taxon>
        <taxon>Bacillati</taxon>
        <taxon>Actinomycetota</taxon>
        <taxon>Actinomycetes</taxon>
        <taxon>Propionibacteriales</taxon>
        <taxon>Propionibacteriaceae</taxon>
        <taxon>Arachnia</taxon>
    </lineage>
</organism>
<evidence type="ECO:0000256" key="7">
    <source>
        <dbReference type="ARBA" id="ARBA00022840"/>
    </source>
</evidence>
<comment type="subcellular location">
    <subcellularLocation>
        <location evidence="12">Cell membrane</location>
        <topology evidence="12">Peripheral membrane protein</topology>
        <orientation evidence="12">Cytoplasmic side</orientation>
    </subcellularLocation>
    <subcellularLocation>
        <location evidence="12">Cytoplasm</location>
    </subcellularLocation>
    <subcellularLocation>
        <location evidence="1">Membrane</location>
        <topology evidence="1">Peripheral membrane protein</topology>
    </subcellularLocation>
    <text evidence="12">Distribution is 50-50.</text>
</comment>
<dbReference type="Gene3D" id="3.90.1440.10">
    <property type="entry name" value="SecA, preprotein cross-linking domain"/>
    <property type="match status" value="1"/>
</dbReference>
<keyword evidence="4 12" id="KW-1003">Cell membrane</keyword>
<dbReference type="InterPro" id="IPR036266">
    <property type="entry name" value="SecA_Wing/Scaffold_sf"/>
</dbReference>
<feature type="binding site" evidence="12">
    <location>
        <position position="482"/>
    </location>
    <ligand>
        <name>ATP</name>
        <dbReference type="ChEBI" id="CHEBI:30616"/>
    </ligand>
</feature>
<evidence type="ECO:0000256" key="2">
    <source>
        <dbReference type="ARBA" id="ARBA00007650"/>
    </source>
</evidence>
<sequence length="755" mass="80782">MPLTSVADRLRESMWRSANDKRLKRLKRVVDAMPATPPTDLTALDMGSDTSLAGFLAAVGEAAGRELGLPPFPNQYQAAAALLRGASIELATGEGKTLVGAMAAAGWALQGRHVHVLTANDYLAARDADWMGPLYRGFGLTCGAVQAGQDLPERQRAYGADVTYSSVAEAGFDLLRDRLATHPNRRTGARREVVLVDEADAVLLDEARVPLVLAADAEPHRDEHAVALAAYVRGLEAGEDYVVAPDRRTVNLTDAGLRRVEADHPGRDLFGTDSEFLVSLNLALHAHAVLERDIDYLVADGRVWLVSGSRGRVDRLQRWPDGLQLAVEAKEALGSAPGLQVLDQLVVAELVGGYEQLVGMSATMRAADEELESLYGVQTVVVPSHLPCRRDDQPTRLYATSDQRDAAVAALVGEASGDGRPVLVATQSVRESERIAGLLRAVGLDCVLLNARNATEEAAIISEAGSAGRITVSTQMAGRGTDVVLSKDAAAAGGLLVVGVGRFASARLDGQLRGRAGRQGDPGESVFLASLEDRLVTDNDPDHPQPASVDGDGQVEENRANRRVLGVIDHAQRVSDGDQRSLRWLSWRYGELLRVQRAHLAGVRDTCLEGPAALERLAGHAGEEIAELGERVGQDALEAAARLALVAAIDATWSAHLGHAAELREGIHLRALAREDPLSEFEKEMGAAYQGLAEQILDDAVATLLDAPVVDGRLDLESLETRIPSATWAYTVTDNELGSDLTRIGRSLRRLMSKD</sequence>
<dbReference type="EC" id="7.4.2.8" evidence="12"/>
<evidence type="ECO:0000256" key="9">
    <source>
        <dbReference type="ARBA" id="ARBA00022967"/>
    </source>
</evidence>
<dbReference type="Pfam" id="PF01043">
    <property type="entry name" value="SecA_PP_bind"/>
    <property type="match status" value="1"/>
</dbReference>